<dbReference type="InterPro" id="IPR000182">
    <property type="entry name" value="GNAT_dom"/>
</dbReference>
<reference evidence="2 3" key="1">
    <citation type="submission" date="2020-08" db="EMBL/GenBank/DDBJ databases">
        <authorList>
            <person name="Liu C."/>
            <person name="Sun Q."/>
        </authorList>
    </citation>
    <scope>NUCLEOTIDE SEQUENCE [LARGE SCALE GENOMIC DNA]</scope>
    <source>
        <strain evidence="2 3">NSJ-61</strain>
    </source>
</reference>
<name>A0A7G9GSF5_9FIRM</name>
<dbReference type="InterPro" id="IPR016181">
    <property type="entry name" value="Acyl_CoA_acyltransferase"/>
</dbReference>
<gene>
    <name evidence="2" type="ORF">H9Q80_07290</name>
</gene>
<dbReference type="SUPFAM" id="SSF55729">
    <property type="entry name" value="Acyl-CoA N-acyltransferases (Nat)"/>
    <property type="match status" value="1"/>
</dbReference>
<accession>A0A7G9GSF5</accession>
<dbReference type="PANTHER" id="PTHR43792:SF1">
    <property type="entry name" value="N-ACETYLTRANSFERASE DOMAIN-CONTAINING PROTEIN"/>
    <property type="match status" value="1"/>
</dbReference>
<dbReference type="GO" id="GO:0016747">
    <property type="term" value="F:acyltransferase activity, transferring groups other than amino-acyl groups"/>
    <property type="evidence" value="ECO:0007669"/>
    <property type="project" value="InterPro"/>
</dbReference>
<dbReference type="Gene3D" id="3.40.630.30">
    <property type="match status" value="1"/>
</dbReference>
<keyword evidence="2" id="KW-0808">Transferase</keyword>
<protein>
    <submittedName>
        <fullName evidence="2">GNAT family N-acetyltransferase</fullName>
    </submittedName>
</protein>
<dbReference type="EMBL" id="CP060636">
    <property type="protein sequence ID" value="QNM13737.1"/>
    <property type="molecule type" value="Genomic_DNA"/>
</dbReference>
<dbReference type="AlphaFoldDB" id="A0A7G9GSF5"/>
<dbReference type="Pfam" id="PF13302">
    <property type="entry name" value="Acetyltransf_3"/>
    <property type="match status" value="1"/>
</dbReference>
<dbReference type="RefSeq" id="WP_117451209.1">
    <property type="nucleotide sequence ID" value="NZ_CP060636.1"/>
</dbReference>
<feature type="domain" description="N-acetyltransferase" evidence="1">
    <location>
        <begin position="14"/>
        <end position="176"/>
    </location>
</feature>
<proteinExistence type="predicted"/>
<dbReference type="InterPro" id="IPR051531">
    <property type="entry name" value="N-acetyltransferase"/>
</dbReference>
<dbReference type="Proteomes" id="UP000515856">
    <property type="component" value="Chromosome"/>
</dbReference>
<dbReference type="PROSITE" id="PS51186">
    <property type="entry name" value="GNAT"/>
    <property type="match status" value="1"/>
</dbReference>
<sequence length="184" mass="21469">MNHKGSVELLTKRLLLRPFRMEDAYAMYENWASDEEVVKYLRWPAHQDVTISQKVLSQWTSHYHEPDYYQWAIELRESHQIIGSISVVSKNEEVGMVHIGYCIGRTWWHQGYTSEALERLITFFFEDVQVNRIESQHDPNNPNSGRVMAHCGMKKEGIHRQADISNQGIVDACMYAILASDVRK</sequence>
<evidence type="ECO:0000259" key="1">
    <source>
        <dbReference type="PROSITE" id="PS51186"/>
    </source>
</evidence>
<dbReference type="KEGG" id="ehn:H9Q80_07290"/>
<evidence type="ECO:0000313" key="3">
    <source>
        <dbReference type="Proteomes" id="UP000515856"/>
    </source>
</evidence>
<keyword evidence="3" id="KW-1185">Reference proteome</keyword>
<evidence type="ECO:0000313" key="2">
    <source>
        <dbReference type="EMBL" id="QNM13737.1"/>
    </source>
</evidence>
<organism evidence="2 3">
    <name type="scientific">[Eubacterium] hominis</name>
    <dbReference type="NCBI Taxonomy" id="2764325"/>
    <lineage>
        <taxon>Bacteria</taxon>
        <taxon>Bacillati</taxon>
        <taxon>Bacillota</taxon>
        <taxon>Erysipelotrichia</taxon>
        <taxon>Erysipelotrichales</taxon>
        <taxon>Erysipelotrichaceae</taxon>
        <taxon>Amedibacillus</taxon>
    </lineage>
</organism>
<dbReference type="PANTHER" id="PTHR43792">
    <property type="entry name" value="GNAT FAMILY, PUTATIVE (AFU_ORTHOLOGUE AFUA_3G00765)-RELATED-RELATED"/>
    <property type="match status" value="1"/>
</dbReference>